<keyword evidence="3 7" id="KW-0472">Membrane</keyword>
<feature type="region of interest" description="Disordered" evidence="6">
    <location>
        <begin position="58"/>
        <end position="90"/>
    </location>
</feature>
<dbReference type="InterPro" id="IPR006059">
    <property type="entry name" value="SBP"/>
</dbReference>
<evidence type="ECO:0000313" key="8">
    <source>
        <dbReference type="EMBL" id="AYG04146.1"/>
    </source>
</evidence>
<dbReference type="AlphaFoldDB" id="A0A387BSY3"/>
<evidence type="ECO:0000313" key="9">
    <source>
        <dbReference type="Proteomes" id="UP000275069"/>
    </source>
</evidence>
<feature type="compositionally biased region" description="Low complexity" evidence="6">
    <location>
        <begin position="60"/>
        <end position="73"/>
    </location>
</feature>
<keyword evidence="5" id="KW-0449">Lipoprotein</keyword>
<reference evidence="8 9" key="1">
    <citation type="submission" date="2018-09" db="EMBL/GenBank/DDBJ databases">
        <title>Genome sequencing of strain 2DFW10M-5.</title>
        <authorList>
            <person name="Heo J."/>
            <person name="Kim S.-J."/>
            <person name="Kwon S.-W."/>
        </authorList>
    </citation>
    <scope>NUCLEOTIDE SEQUENCE [LARGE SCALE GENOMIC DNA]</scope>
    <source>
        <strain evidence="8 9">2DFW10M-5</strain>
    </source>
</reference>
<evidence type="ECO:0000256" key="7">
    <source>
        <dbReference type="SAM" id="Phobius"/>
    </source>
</evidence>
<evidence type="ECO:0000256" key="6">
    <source>
        <dbReference type="SAM" id="MobiDB-lite"/>
    </source>
</evidence>
<gene>
    <name evidence="8" type="ORF">D7I44_11795</name>
</gene>
<evidence type="ECO:0000256" key="4">
    <source>
        <dbReference type="ARBA" id="ARBA00023139"/>
    </source>
</evidence>
<keyword evidence="7" id="KW-0812">Transmembrane</keyword>
<evidence type="ECO:0000256" key="2">
    <source>
        <dbReference type="ARBA" id="ARBA00022729"/>
    </source>
</evidence>
<dbReference type="KEGG" id="gry:D7I44_11795"/>
<evidence type="ECO:0000256" key="1">
    <source>
        <dbReference type="ARBA" id="ARBA00022475"/>
    </source>
</evidence>
<evidence type="ECO:0000256" key="5">
    <source>
        <dbReference type="ARBA" id="ARBA00023288"/>
    </source>
</evidence>
<keyword evidence="2" id="KW-0732">Signal</keyword>
<organism evidence="8 9">
    <name type="scientific">Gryllotalpicola protaetiae</name>
    <dbReference type="NCBI Taxonomy" id="2419771"/>
    <lineage>
        <taxon>Bacteria</taxon>
        <taxon>Bacillati</taxon>
        <taxon>Actinomycetota</taxon>
        <taxon>Actinomycetes</taxon>
        <taxon>Micrococcales</taxon>
        <taxon>Microbacteriaceae</taxon>
        <taxon>Gryllotalpicola</taxon>
    </lineage>
</organism>
<dbReference type="EMBL" id="CP032624">
    <property type="protein sequence ID" value="AYG04146.1"/>
    <property type="molecule type" value="Genomic_DNA"/>
</dbReference>
<keyword evidence="9" id="KW-1185">Reference proteome</keyword>
<accession>A0A387BSY3</accession>
<name>A0A387BSY3_9MICO</name>
<proteinExistence type="predicted"/>
<dbReference type="Pfam" id="PF01547">
    <property type="entry name" value="SBP_bac_1"/>
    <property type="match status" value="1"/>
</dbReference>
<dbReference type="SUPFAM" id="SSF53850">
    <property type="entry name" value="Periplasmic binding protein-like II"/>
    <property type="match status" value="1"/>
</dbReference>
<keyword evidence="4" id="KW-0564">Palmitate</keyword>
<feature type="compositionally biased region" description="Basic and acidic residues" evidence="6">
    <location>
        <begin position="74"/>
        <end position="84"/>
    </location>
</feature>
<dbReference type="OrthoDB" id="3256840at2"/>
<feature type="transmembrane region" description="Helical" evidence="7">
    <location>
        <begin position="119"/>
        <end position="140"/>
    </location>
</feature>
<protein>
    <submittedName>
        <fullName evidence="8">Extracellular solute-binding protein</fullName>
    </submittedName>
</protein>
<dbReference type="Gene3D" id="3.40.190.10">
    <property type="entry name" value="Periplasmic binding protein-like II"/>
    <property type="match status" value="2"/>
</dbReference>
<dbReference type="Proteomes" id="UP000275069">
    <property type="component" value="Chromosome"/>
</dbReference>
<keyword evidence="1" id="KW-1003">Cell membrane</keyword>
<sequence length="547" mass="58696">MWSCTSDTSTRARTGPSRRCFAWATGSLRSSTRRIPLPRSTCSTSSCCAARTERRRGCRRASTGRSRTSPTTSSREHQRPDRRFLGAPAQKRYPLHCTTTERTTMFASPTRSRRKRGRLALAGAILVTAATALTACASGSSASTGGSTTKADSGIKGTIRVSAETDQPFLQDAADAFEKKYPGTTVTLVESPSNTYQTTVRAQLAAGHAPDVMFVWGGSGNAMASQLLGQAGLLEDLSDRPWAKSIGPTANGLVSYGGKLYALNTYENPTGVYYNTALMDKLGQKVPTTFPQLLSWCKAVAAKGVTPIALGNQTGYLDTEVPLELANTIAYSKDPDFAKQVTASDFNWTNSTEWKSALTQALKEYMQMNDAKCFEPNSTGYSDQQANSLVATEKAVGVDIIASAIPSVQADNPKLKYDMFEIPATSKASDTYLTANTGAAYGVNKASTNKKTAIAFVDFMAQSDNLTKAAKANFGLPYTATKDTPVTSDMKGISDLYHAGKTALWQTNFWPNANVKQTMIAQDQNLILGKADINAVVDAIQQSFAGK</sequence>
<dbReference type="PANTHER" id="PTHR43649:SF33">
    <property type="entry name" value="POLYGALACTURONAN_RHAMNOGALACTURONAN-BINDING PROTEIN YTCQ"/>
    <property type="match status" value="1"/>
</dbReference>
<evidence type="ECO:0000256" key="3">
    <source>
        <dbReference type="ARBA" id="ARBA00023136"/>
    </source>
</evidence>
<dbReference type="InterPro" id="IPR050490">
    <property type="entry name" value="Bact_solute-bd_prot1"/>
</dbReference>
<dbReference type="PANTHER" id="PTHR43649">
    <property type="entry name" value="ARABINOSE-BINDING PROTEIN-RELATED"/>
    <property type="match status" value="1"/>
</dbReference>
<keyword evidence="7" id="KW-1133">Transmembrane helix</keyword>